<dbReference type="Pfam" id="PF02458">
    <property type="entry name" value="Transferase"/>
    <property type="match status" value="1"/>
</dbReference>
<dbReference type="EMBL" id="LVLJ01000698">
    <property type="protein sequence ID" value="OAE32939.1"/>
    <property type="molecule type" value="Genomic_DNA"/>
</dbReference>
<sequence length="488" mass="54124">MPHFVNQWMFTDDAYLSKVRPSTRTIVAPSVHLREQWLPLSNLDRVVTPTFVSAIFFYKDVLSSRRACCMKDLTASLKQSLAKVLVEFYPLAGRLEIKEDGEVDLHCNNAGAIFFETSVSATLSELGGPQPMPVLSGLDAARLGPGPLYIPDALTPIPALIVNVAEFQCGSVAVAVNWHHTVADGSAGCHFLRSWSEVARGHNLSLVPNHDRLLLLRPRSPPDPSLVAGYSTGTLDEVCRVQPHEAAALKTDTVLVKQFRLREENLRLLKAAVNADASREGSIEARPFSSAECVSATLWRMITRARVPEEERERDGAGEVSSRKTRFFIFVDARKRMRLPDGFFGNVVAAAYAESLESDILRRPPCYAARLIRAATVNASDAFMRSLIDWLEVQKSSPDPVSAKAEHVLSVGHDVAATFWTWFGLYDVDFGWGKADLALRNAPPRHLIDGVAMMPSPDGARDMVALLNLHRDRMLRLEHDPEFRALFM</sequence>
<dbReference type="PANTHER" id="PTHR31642">
    <property type="entry name" value="TRICHOTHECENE 3-O-ACETYLTRANSFERASE"/>
    <property type="match status" value="1"/>
</dbReference>
<proteinExistence type="inferred from homology"/>
<gene>
    <name evidence="2" type="ORF">AXG93_673s1160</name>
</gene>
<dbReference type="GO" id="GO:0016747">
    <property type="term" value="F:acyltransferase activity, transferring groups other than amino-acyl groups"/>
    <property type="evidence" value="ECO:0007669"/>
    <property type="project" value="TreeGrafter"/>
</dbReference>
<dbReference type="InterPro" id="IPR023213">
    <property type="entry name" value="CAT-like_dom_sf"/>
</dbReference>
<evidence type="ECO:0000313" key="2">
    <source>
        <dbReference type="EMBL" id="OAE32939.1"/>
    </source>
</evidence>
<evidence type="ECO:0000256" key="1">
    <source>
        <dbReference type="ARBA" id="ARBA00009861"/>
    </source>
</evidence>
<organism evidence="2 3">
    <name type="scientific">Marchantia polymorpha subsp. ruderalis</name>
    <dbReference type="NCBI Taxonomy" id="1480154"/>
    <lineage>
        <taxon>Eukaryota</taxon>
        <taxon>Viridiplantae</taxon>
        <taxon>Streptophyta</taxon>
        <taxon>Embryophyta</taxon>
        <taxon>Marchantiophyta</taxon>
        <taxon>Marchantiopsida</taxon>
        <taxon>Marchantiidae</taxon>
        <taxon>Marchantiales</taxon>
        <taxon>Marchantiaceae</taxon>
        <taxon>Marchantia</taxon>
    </lineage>
</organism>
<dbReference type="Gene3D" id="3.30.559.10">
    <property type="entry name" value="Chloramphenicol acetyltransferase-like domain"/>
    <property type="match status" value="2"/>
</dbReference>
<keyword evidence="3" id="KW-1185">Reference proteome</keyword>
<protein>
    <submittedName>
        <fullName evidence="2">Uncharacterized protein</fullName>
    </submittedName>
</protein>
<name>A0A176WIS6_MARPO</name>
<evidence type="ECO:0000313" key="3">
    <source>
        <dbReference type="Proteomes" id="UP000077202"/>
    </source>
</evidence>
<dbReference type="AlphaFoldDB" id="A0A176WIS6"/>
<comment type="similarity">
    <text evidence="1">Belongs to the plant acyltransferase family.</text>
</comment>
<reference evidence="2" key="1">
    <citation type="submission" date="2016-03" db="EMBL/GenBank/DDBJ databases">
        <title>Mechanisms controlling the formation of the plant cell surface in tip-growing cells are functionally conserved among land plants.</title>
        <authorList>
            <person name="Honkanen S."/>
            <person name="Jones V.A."/>
            <person name="Morieri G."/>
            <person name="Champion C."/>
            <person name="Hetherington A.J."/>
            <person name="Kelly S."/>
            <person name="Saint-Marcoux D."/>
            <person name="Proust H."/>
            <person name="Prescott H."/>
            <person name="Dolan L."/>
        </authorList>
    </citation>
    <scope>NUCLEOTIDE SEQUENCE [LARGE SCALE GENOMIC DNA]</scope>
    <source>
        <tissue evidence="2">Whole gametophyte</tissue>
    </source>
</reference>
<dbReference type="PANTHER" id="PTHR31642:SF160">
    <property type="entry name" value="HXXXD-TYPE ACYL-TRANSFERASE FAMILY PROTEIN"/>
    <property type="match status" value="1"/>
</dbReference>
<comment type="caution">
    <text evidence="2">The sequence shown here is derived from an EMBL/GenBank/DDBJ whole genome shotgun (WGS) entry which is preliminary data.</text>
</comment>
<accession>A0A176WIS6</accession>
<dbReference type="InterPro" id="IPR050317">
    <property type="entry name" value="Plant_Fungal_Acyltransferase"/>
</dbReference>
<dbReference type="Proteomes" id="UP000077202">
    <property type="component" value="Unassembled WGS sequence"/>
</dbReference>